<dbReference type="OrthoDB" id="9780894at2"/>
<keyword evidence="3" id="KW-0786">Thiamine pyrophosphate</keyword>
<dbReference type="InterPro" id="IPR009014">
    <property type="entry name" value="Transketo_C/PFOR_II"/>
</dbReference>
<gene>
    <name evidence="5" type="ORF">E1832_10670</name>
</gene>
<dbReference type="SMART" id="SM00861">
    <property type="entry name" value="Transket_pyr"/>
    <property type="match status" value="1"/>
</dbReference>
<dbReference type="InterPro" id="IPR033248">
    <property type="entry name" value="Transketolase_C"/>
</dbReference>
<protein>
    <submittedName>
        <fullName evidence="5">Alpha-ketoacid dehydrogenase subunit beta</fullName>
    </submittedName>
</protein>
<dbReference type="PANTHER" id="PTHR43257:SF2">
    <property type="entry name" value="PYRUVATE DEHYDROGENASE E1 COMPONENT SUBUNIT BETA"/>
    <property type="match status" value="1"/>
</dbReference>
<evidence type="ECO:0000259" key="4">
    <source>
        <dbReference type="SMART" id="SM00861"/>
    </source>
</evidence>
<feature type="domain" description="Transketolase-like pyrimidine-binding" evidence="4">
    <location>
        <begin position="4"/>
        <end position="177"/>
    </location>
</feature>
<comment type="cofactor">
    <cofactor evidence="1">
        <name>thiamine diphosphate</name>
        <dbReference type="ChEBI" id="CHEBI:58937"/>
    </cofactor>
</comment>
<dbReference type="GO" id="GO:0016491">
    <property type="term" value="F:oxidoreductase activity"/>
    <property type="evidence" value="ECO:0007669"/>
    <property type="project" value="UniProtKB-KW"/>
</dbReference>
<reference evidence="5 6" key="1">
    <citation type="submission" date="2019-03" db="EMBL/GenBank/DDBJ databases">
        <title>Ruegeria lutea sp. nov., a novel strain, isolated from marine sediment, the Masan Bay, South Korea.</title>
        <authorList>
            <person name="Kim J."/>
            <person name="Kim D.-Y."/>
            <person name="Lee S.-S."/>
        </authorList>
    </citation>
    <scope>NUCLEOTIDE SEQUENCE [LARGE SCALE GENOMIC DNA]</scope>
    <source>
        <strain evidence="5 6">318-1</strain>
    </source>
</reference>
<dbReference type="Gene3D" id="3.40.50.970">
    <property type="match status" value="1"/>
</dbReference>
<sequence>MAVMSYADAAKLAVAEAMREDDRVWCVGEDLGRGGVFKQYTGLVEEFGPKRISDAPISEAAIMGAAFGAAMVGTRPIVEMRFADFALCATDELVNQIAKARFMFGGQSRAPMVIRKPMGMWRSSAAQHSQSLEGWYAHIPGLVVCCPATPQDNYAMMRAAIACDDPVVYLEHKNIWALEGEVDTSLRGEFGKARLRRSGGDVTIVSWSDTANVAEAAAGALADRGIAAEVIDLISLWPWDKRAVLDSVRKTGRLIVAHEAVAVGGFGAEVVATVAQSGARLSAPPVRLGAPRSLVSYAPNLEDKLRVTAAMIAEAADKMMEAEPA</sequence>
<dbReference type="CDD" id="cd07036">
    <property type="entry name" value="TPP_PYR_E1-PDHc-beta_like"/>
    <property type="match status" value="1"/>
</dbReference>
<dbReference type="InterPro" id="IPR005475">
    <property type="entry name" value="Transketolase-like_Pyr-bd"/>
</dbReference>
<dbReference type="Pfam" id="PF02780">
    <property type="entry name" value="Transketolase_C"/>
    <property type="match status" value="1"/>
</dbReference>
<dbReference type="PANTHER" id="PTHR43257">
    <property type="entry name" value="PYRUVATE DEHYDROGENASE E1 COMPONENT BETA SUBUNIT"/>
    <property type="match status" value="1"/>
</dbReference>
<dbReference type="FunFam" id="3.40.50.970:FF:000001">
    <property type="entry name" value="Pyruvate dehydrogenase E1 beta subunit"/>
    <property type="match status" value="1"/>
</dbReference>
<comment type="caution">
    <text evidence="5">The sequence shown here is derived from an EMBL/GenBank/DDBJ whole genome shotgun (WGS) entry which is preliminary data.</text>
</comment>
<dbReference type="EMBL" id="SMUV01000064">
    <property type="protein sequence ID" value="TDK48113.1"/>
    <property type="molecule type" value="Genomic_DNA"/>
</dbReference>
<name>A0A4R5V7Q7_9RHOB</name>
<keyword evidence="6" id="KW-1185">Reference proteome</keyword>
<dbReference type="InterPro" id="IPR029061">
    <property type="entry name" value="THDP-binding"/>
</dbReference>
<dbReference type="RefSeq" id="WP_133359738.1">
    <property type="nucleotide sequence ID" value="NZ_SMUV01000064.1"/>
</dbReference>
<evidence type="ECO:0000256" key="1">
    <source>
        <dbReference type="ARBA" id="ARBA00001964"/>
    </source>
</evidence>
<dbReference type="Pfam" id="PF02779">
    <property type="entry name" value="Transket_pyr"/>
    <property type="match status" value="1"/>
</dbReference>
<evidence type="ECO:0000256" key="2">
    <source>
        <dbReference type="ARBA" id="ARBA00023002"/>
    </source>
</evidence>
<dbReference type="Gene3D" id="3.40.50.920">
    <property type="match status" value="1"/>
</dbReference>
<dbReference type="AlphaFoldDB" id="A0A4R5V7Q7"/>
<evidence type="ECO:0000256" key="3">
    <source>
        <dbReference type="ARBA" id="ARBA00023052"/>
    </source>
</evidence>
<proteinExistence type="predicted"/>
<organism evidence="5 6">
    <name type="scientific">Antarcticimicrobium luteum</name>
    <dbReference type="NCBI Taxonomy" id="2547397"/>
    <lineage>
        <taxon>Bacteria</taxon>
        <taxon>Pseudomonadati</taxon>
        <taxon>Pseudomonadota</taxon>
        <taxon>Alphaproteobacteria</taxon>
        <taxon>Rhodobacterales</taxon>
        <taxon>Paracoccaceae</taxon>
        <taxon>Antarcticimicrobium</taxon>
    </lineage>
</organism>
<evidence type="ECO:0000313" key="5">
    <source>
        <dbReference type="EMBL" id="TDK48113.1"/>
    </source>
</evidence>
<dbReference type="Proteomes" id="UP000295301">
    <property type="component" value="Unassembled WGS sequence"/>
</dbReference>
<evidence type="ECO:0000313" key="6">
    <source>
        <dbReference type="Proteomes" id="UP000295301"/>
    </source>
</evidence>
<dbReference type="SUPFAM" id="SSF52922">
    <property type="entry name" value="TK C-terminal domain-like"/>
    <property type="match status" value="1"/>
</dbReference>
<keyword evidence="2" id="KW-0560">Oxidoreductase</keyword>
<accession>A0A4R5V7Q7</accession>
<dbReference type="SUPFAM" id="SSF52518">
    <property type="entry name" value="Thiamin diphosphate-binding fold (THDP-binding)"/>
    <property type="match status" value="1"/>
</dbReference>